<evidence type="ECO:0000313" key="2">
    <source>
        <dbReference type="Proteomes" id="UP000316079"/>
    </source>
</evidence>
<dbReference type="EMBL" id="SRMA01026922">
    <property type="protein sequence ID" value="TRY65399.1"/>
    <property type="molecule type" value="Genomic_DNA"/>
</dbReference>
<organism evidence="1 2">
    <name type="scientific">Danionella cerebrum</name>
    <dbReference type="NCBI Taxonomy" id="2873325"/>
    <lineage>
        <taxon>Eukaryota</taxon>
        <taxon>Metazoa</taxon>
        <taxon>Chordata</taxon>
        <taxon>Craniata</taxon>
        <taxon>Vertebrata</taxon>
        <taxon>Euteleostomi</taxon>
        <taxon>Actinopterygii</taxon>
        <taxon>Neopterygii</taxon>
        <taxon>Teleostei</taxon>
        <taxon>Ostariophysi</taxon>
        <taxon>Cypriniformes</taxon>
        <taxon>Danionidae</taxon>
        <taxon>Danioninae</taxon>
        <taxon>Danionella</taxon>
    </lineage>
</organism>
<reference evidence="1 2" key="1">
    <citation type="journal article" date="2019" name="Sci. Data">
        <title>Hybrid genome assembly and annotation of Danionella translucida.</title>
        <authorList>
            <person name="Kadobianskyi M."/>
            <person name="Schulze L."/>
            <person name="Schuelke M."/>
            <person name="Judkewitz B."/>
        </authorList>
    </citation>
    <scope>NUCLEOTIDE SEQUENCE [LARGE SCALE GENOMIC DNA]</scope>
    <source>
        <strain evidence="1 2">Bolton</strain>
    </source>
</reference>
<name>A0A553NJ08_9TELE</name>
<sequence length="95" mass="10602">MAVNRRGSYLGVQEDMRGARTALSESSSICSDLREIPDSDVINSITFESSCDFIEESLHHVSVKELEKSSGLDEEIPVDTYQCSSRHLTNESMDE</sequence>
<proteinExistence type="predicted"/>
<gene>
    <name evidence="1" type="ORF">DNTS_023144</name>
</gene>
<dbReference type="AlphaFoldDB" id="A0A553NJ08"/>
<protein>
    <submittedName>
        <fullName evidence="1">Uncharacterized protein</fullName>
    </submittedName>
</protein>
<keyword evidence="2" id="KW-1185">Reference proteome</keyword>
<comment type="caution">
    <text evidence="1">The sequence shown here is derived from an EMBL/GenBank/DDBJ whole genome shotgun (WGS) entry which is preliminary data.</text>
</comment>
<evidence type="ECO:0000313" key="1">
    <source>
        <dbReference type="EMBL" id="TRY65399.1"/>
    </source>
</evidence>
<accession>A0A553NJ08</accession>
<dbReference type="Proteomes" id="UP000316079">
    <property type="component" value="Unassembled WGS sequence"/>
</dbReference>